<sequence length="110" mass="12566">MMRRLLPILLFAALPVWAQQGDLQPLPAVPPPPPEMEAFDAAMEPQVTIVRNAKETREEYRINGKLYMVRVTPAVGKPYYLVDRQGDGVMMESEINPNPVRPPMWVIHSW</sequence>
<dbReference type="AlphaFoldDB" id="A0A1R1IE02"/>
<comment type="caution">
    <text evidence="2">The sequence shown here is derived from an EMBL/GenBank/DDBJ whole genome shotgun (WGS) entry which is preliminary data.</text>
</comment>
<reference evidence="2 3" key="1">
    <citation type="submission" date="2016-10" db="EMBL/GenBank/DDBJ databases">
        <title>Alkaliphiles isolated from bioreactors.</title>
        <authorList>
            <person name="Salah Z."/>
            <person name="Rout S.P."/>
            <person name="Humphreys P.N."/>
        </authorList>
    </citation>
    <scope>NUCLEOTIDE SEQUENCE [LARGE SCALE GENOMIC DNA]</scope>
    <source>
        <strain evidence="2 3">ZS02</strain>
    </source>
</reference>
<evidence type="ECO:0000256" key="1">
    <source>
        <dbReference type="SAM" id="SignalP"/>
    </source>
</evidence>
<dbReference type="STRING" id="418702.BJN45_01250"/>
<name>A0A1R1IE02_9RHOO</name>
<feature type="signal peptide" evidence="1">
    <location>
        <begin position="1"/>
        <end position="18"/>
    </location>
</feature>
<gene>
    <name evidence="2" type="ORF">BJN45_01250</name>
</gene>
<evidence type="ECO:0000313" key="2">
    <source>
        <dbReference type="EMBL" id="OMG56885.1"/>
    </source>
</evidence>
<keyword evidence="3" id="KW-1185">Reference proteome</keyword>
<dbReference type="Proteomes" id="UP000187526">
    <property type="component" value="Unassembled WGS sequence"/>
</dbReference>
<dbReference type="EMBL" id="MTHD01000001">
    <property type="protein sequence ID" value="OMG56885.1"/>
    <property type="molecule type" value="Genomic_DNA"/>
</dbReference>
<evidence type="ECO:0000313" key="3">
    <source>
        <dbReference type="Proteomes" id="UP000187526"/>
    </source>
</evidence>
<dbReference type="Pfam" id="PF11191">
    <property type="entry name" value="DUF2782"/>
    <property type="match status" value="1"/>
</dbReference>
<dbReference type="InterPro" id="IPR021357">
    <property type="entry name" value="DUF2782"/>
</dbReference>
<dbReference type="OrthoDB" id="5296182at2"/>
<evidence type="ECO:0008006" key="4">
    <source>
        <dbReference type="Google" id="ProtNLM"/>
    </source>
</evidence>
<keyword evidence="1" id="KW-0732">Signal</keyword>
<feature type="chain" id="PRO_5012481025" description="DUF2782 domain-containing protein" evidence="1">
    <location>
        <begin position="19"/>
        <end position="110"/>
    </location>
</feature>
<organism evidence="2 3">
    <name type="scientific">Azonexus hydrophilus</name>
    <dbReference type="NCBI Taxonomy" id="418702"/>
    <lineage>
        <taxon>Bacteria</taxon>
        <taxon>Pseudomonadati</taxon>
        <taxon>Pseudomonadota</taxon>
        <taxon>Betaproteobacteria</taxon>
        <taxon>Rhodocyclales</taxon>
        <taxon>Azonexaceae</taxon>
        <taxon>Azonexus</taxon>
    </lineage>
</organism>
<accession>A0A1R1IE02</accession>
<dbReference type="Gene3D" id="2.20.130.30">
    <property type="entry name" value="Protein of unknown function DUF2782"/>
    <property type="match status" value="1"/>
</dbReference>
<protein>
    <recommendedName>
        <fullName evidence="4">DUF2782 domain-containing protein</fullName>
    </recommendedName>
</protein>
<proteinExistence type="predicted"/>